<dbReference type="Proteomes" id="UP001234297">
    <property type="component" value="Chromosome 2"/>
</dbReference>
<proteinExistence type="predicted"/>
<dbReference type="EMBL" id="CM056810">
    <property type="protein sequence ID" value="KAJ8645639.1"/>
    <property type="molecule type" value="Genomic_DNA"/>
</dbReference>
<accession>A0ACC2MIT7</accession>
<name>A0ACC2MIT7_PERAE</name>
<evidence type="ECO:0000313" key="2">
    <source>
        <dbReference type="Proteomes" id="UP001234297"/>
    </source>
</evidence>
<sequence length="107" mass="11228">MDTLLSNPHPSSYTTPVPRFTPAPPPNHSPLTASVSAPRPASPKPINITPSLSPSHPLPTPHPNTYNSIATSPKPPSANAPSANISKLKENSPSIIDLPYDVVSIIL</sequence>
<gene>
    <name evidence="1" type="ORF">MRB53_007387</name>
</gene>
<keyword evidence="2" id="KW-1185">Reference proteome</keyword>
<organism evidence="1 2">
    <name type="scientific">Persea americana</name>
    <name type="common">Avocado</name>
    <dbReference type="NCBI Taxonomy" id="3435"/>
    <lineage>
        <taxon>Eukaryota</taxon>
        <taxon>Viridiplantae</taxon>
        <taxon>Streptophyta</taxon>
        <taxon>Embryophyta</taxon>
        <taxon>Tracheophyta</taxon>
        <taxon>Spermatophyta</taxon>
        <taxon>Magnoliopsida</taxon>
        <taxon>Magnoliidae</taxon>
        <taxon>Laurales</taxon>
        <taxon>Lauraceae</taxon>
        <taxon>Persea</taxon>
    </lineage>
</organism>
<comment type="caution">
    <text evidence="1">The sequence shown here is derived from an EMBL/GenBank/DDBJ whole genome shotgun (WGS) entry which is preliminary data.</text>
</comment>
<reference evidence="1 2" key="1">
    <citation type="journal article" date="2022" name="Hortic Res">
        <title>A haplotype resolved chromosomal level avocado genome allows analysis of novel avocado genes.</title>
        <authorList>
            <person name="Nath O."/>
            <person name="Fletcher S.J."/>
            <person name="Hayward A."/>
            <person name="Shaw L.M."/>
            <person name="Masouleh A.K."/>
            <person name="Furtado A."/>
            <person name="Henry R.J."/>
            <person name="Mitter N."/>
        </authorList>
    </citation>
    <scope>NUCLEOTIDE SEQUENCE [LARGE SCALE GENOMIC DNA]</scope>
    <source>
        <strain evidence="2">cv. Hass</strain>
    </source>
</reference>
<evidence type="ECO:0000313" key="1">
    <source>
        <dbReference type="EMBL" id="KAJ8645639.1"/>
    </source>
</evidence>
<protein>
    <submittedName>
        <fullName evidence="1">Uncharacterized protein</fullName>
    </submittedName>
</protein>